<feature type="compositionally biased region" description="Polar residues" evidence="1">
    <location>
        <begin position="1471"/>
        <end position="1485"/>
    </location>
</feature>
<feature type="compositionally biased region" description="Basic and acidic residues" evidence="1">
    <location>
        <begin position="1772"/>
        <end position="1784"/>
    </location>
</feature>
<name>A0A1Y3DPT6_PLAKN</name>
<feature type="compositionally biased region" description="Basic and acidic residues" evidence="1">
    <location>
        <begin position="476"/>
        <end position="487"/>
    </location>
</feature>
<feature type="region of interest" description="Disordered" evidence="1">
    <location>
        <begin position="541"/>
        <end position="563"/>
    </location>
</feature>
<feature type="region of interest" description="Disordered" evidence="1">
    <location>
        <begin position="322"/>
        <end position="410"/>
    </location>
</feature>
<feature type="region of interest" description="Disordered" evidence="1">
    <location>
        <begin position="1657"/>
        <end position="1818"/>
    </location>
</feature>
<feature type="compositionally biased region" description="Basic and acidic residues" evidence="1">
    <location>
        <begin position="51"/>
        <end position="68"/>
    </location>
</feature>
<feature type="compositionally biased region" description="Basic and acidic residues" evidence="1">
    <location>
        <begin position="1887"/>
        <end position="1914"/>
    </location>
</feature>
<feature type="compositionally biased region" description="Polar residues" evidence="1">
    <location>
        <begin position="541"/>
        <end position="550"/>
    </location>
</feature>
<feature type="region of interest" description="Disordered" evidence="1">
    <location>
        <begin position="866"/>
        <end position="933"/>
    </location>
</feature>
<dbReference type="VEuPathDB" id="PlasmoDB:PKNOH_S120157600"/>
<dbReference type="EMBL" id="NETL01000026">
    <property type="protein sequence ID" value="OTN65236.1"/>
    <property type="molecule type" value="Genomic_DNA"/>
</dbReference>
<gene>
    <name evidence="2" type="ORF">PKNOH_S120157600</name>
</gene>
<feature type="compositionally biased region" description="Polar residues" evidence="1">
    <location>
        <begin position="488"/>
        <end position="497"/>
    </location>
</feature>
<feature type="region of interest" description="Disordered" evidence="1">
    <location>
        <begin position="1298"/>
        <end position="1322"/>
    </location>
</feature>
<feature type="compositionally biased region" description="Basic and acidic residues" evidence="1">
    <location>
        <begin position="655"/>
        <end position="669"/>
    </location>
</feature>
<feature type="compositionally biased region" description="Basic residues" evidence="1">
    <location>
        <begin position="1695"/>
        <end position="1707"/>
    </location>
</feature>
<dbReference type="VEuPathDB" id="PlasmoDB:PKNH_0938900"/>
<feature type="compositionally biased region" description="Basic and acidic residues" evidence="1">
    <location>
        <begin position="1202"/>
        <end position="1214"/>
    </location>
</feature>
<feature type="compositionally biased region" description="Polar residues" evidence="1">
    <location>
        <begin position="874"/>
        <end position="883"/>
    </location>
</feature>
<feature type="compositionally biased region" description="Basic and acidic residues" evidence="1">
    <location>
        <begin position="1944"/>
        <end position="1979"/>
    </location>
</feature>
<feature type="compositionally biased region" description="Basic and acidic residues" evidence="1">
    <location>
        <begin position="638"/>
        <end position="647"/>
    </location>
</feature>
<organism evidence="2 3">
    <name type="scientific">Plasmodium knowlesi</name>
    <dbReference type="NCBI Taxonomy" id="5850"/>
    <lineage>
        <taxon>Eukaryota</taxon>
        <taxon>Sar</taxon>
        <taxon>Alveolata</taxon>
        <taxon>Apicomplexa</taxon>
        <taxon>Aconoidasida</taxon>
        <taxon>Haemosporida</taxon>
        <taxon>Plasmodiidae</taxon>
        <taxon>Plasmodium</taxon>
        <taxon>Plasmodium (Plasmodium)</taxon>
    </lineage>
</organism>
<feature type="compositionally biased region" description="Basic residues" evidence="1">
    <location>
        <begin position="1458"/>
        <end position="1470"/>
    </location>
</feature>
<feature type="region of interest" description="Disordered" evidence="1">
    <location>
        <begin position="476"/>
        <end position="497"/>
    </location>
</feature>
<protein>
    <submittedName>
        <fullName evidence="2">Uncharacterized protein</fullName>
    </submittedName>
</protein>
<evidence type="ECO:0000256" key="1">
    <source>
        <dbReference type="SAM" id="MobiDB-lite"/>
    </source>
</evidence>
<feature type="compositionally biased region" description="Polar residues" evidence="1">
    <location>
        <begin position="1136"/>
        <end position="1150"/>
    </location>
</feature>
<dbReference type="OrthoDB" id="381824at2759"/>
<dbReference type="eggNOG" id="ENOG502SBH7">
    <property type="taxonomic scope" value="Eukaryota"/>
</dbReference>
<feature type="compositionally biased region" description="Basic and acidic residues" evidence="1">
    <location>
        <begin position="1410"/>
        <end position="1420"/>
    </location>
</feature>
<evidence type="ECO:0000313" key="3">
    <source>
        <dbReference type="Proteomes" id="UP000195012"/>
    </source>
</evidence>
<feature type="compositionally biased region" description="Basic residues" evidence="1">
    <location>
        <begin position="341"/>
        <end position="355"/>
    </location>
</feature>
<comment type="caution">
    <text evidence="2">The sequence shown here is derived from an EMBL/GenBank/DDBJ whole genome shotgun (WGS) entry which is preliminary data.</text>
</comment>
<feature type="compositionally biased region" description="Basic and acidic residues" evidence="1">
    <location>
        <begin position="1855"/>
        <end position="1864"/>
    </location>
</feature>
<feature type="region of interest" description="Disordered" evidence="1">
    <location>
        <begin position="1"/>
        <end position="77"/>
    </location>
</feature>
<accession>A0A1Y3DPT6</accession>
<feature type="compositionally biased region" description="Basic residues" evidence="1">
    <location>
        <begin position="717"/>
        <end position="729"/>
    </location>
</feature>
<evidence type="ECO:0000313" key="2">
    <source>
        <dbReference type="EMBL" id="OTN65236.1"/>
    </source>
</evidence>
<dbReference type="VEuPathDB" id="PlasmoDB:PKA1H_090044600"/>
<dbReference type="Proteomes" id="UP000195012">
    <property type="component" value="Unassembled WGS sequence"/>
</dbReference>
<dbReference type="OMA" id="PENCLWH"/>
<feature type="compositionally biased region" description="Basic and acidic residues" evidence="1">
    <location>
        <begin position="1102"/>
        <end position="1121"/>
    </location>
</feature>
<feature type="compositionally biased region" description="Polar residues" evidence="1">
    <location>
        <begin position="1425"/>
        <end position="1436"/>
    </location>
</feature>
<reference evidence="2 3" key="1">
    <citation type="submission" date="2017-05" db="EMBL/GenBank/DDBJ databases">
        <title>PacBio assembly of a Plasmodium knowlesi genome sequence with Hi-C correction and manual annotation of the SICAvar gene family.</title>
        <authorList>
            <person name="Lapp S.A."/>
            <person name="Geraldo J.A."/>
            <person name="Chien J.-T."/>
            <person name="Ay F."/>
            <person name="Pakala S.B."/>
            <person name="Batugedara G."/>
            <person name="Humphrey J.C."/>
            <person name="Debarry J.D."/>
            <person name="Le Roch K.G."/>
            <person name="Galinski M.R."/>
            <person name="Kissinger J.C."/>
        </authorList>
    </citation>
    <scope>NUCLEOTIDE SEQUENCE [LARGE SCALE GENOMIC DNA]</scope>
    <source>
        <strain evidence="3">Malayan Strain Pk1 (A+)</strain>
    </source>
</reference>
<sequence>MPKGVSQRKEQKYSIKNMTRTGRRPSGDPSHECSMSLGRCKSSEGSDLMDEDRRRRSESNGSSADERLYIPNDYNGNKKNTINIRIKNNANRNLQHFGGKEKKKEQKSFIKSLIDKIEEMYKKGPHGEKINSRKLPIESRPAFLLNEYINVEPTNSVTYRRRTPHRTLRRSDFIGINLKPFVRFKRYPKGDDSCNNVTDDPKKRAIIKISNQSPHEIFNRRYINANRSSSEYPKAANFYSLKNDVMRGNHLPFWGSQREKNGIGTSIGMHHLGKLTNNEFRDPNMYDTPFVHLNPVQRCATYNPWYGGYAGGYVNKPGGAYEVKGSHPHRRLDNSAEKREHRIRVRIDRKRGGRKNKGDDDGEDGYSERSKTESGSMINHTHHERMPLSNVHNHSGKQKERDLQKEEKKKKILVNLSVPLKNPRGKNCIEGRIINKLGDKISGDAPSHVLFTSKGERGMSLNVNNRASEKIKLRYEGKDGEDKESAKMRSNSTSTCDTTKHNKLLSGTYSSFGESQESCCRKSTKCHRGGLKIHCMHDNNQGGSSVRNDGSNSSWSKTKKKTEIQIHPEETNQRSSHTWSKAPEEYHAQYERGLHNRGDHRTMKKTLSQLSTETEGIRCIRDARAVKKHHMNSYPQLEDNKKEEKTLSSEGYESGESKNECHKYREEKKKDAVKNEDKLLLLTQRNEKLKRNRGKEAPRQYCKMLTWRTSNSSSRSYKLKHSALRKGQKGAKGNGEKSLTCSNSLERQEKYNNLRTITIRSDSVDETSEENPRERHLIKDAEKFREKNHVPSSLKLQDEIGTHDNSMEKYKMVQYYKPGDKKVLGSRFCICEGRVHNVCYNEVEKKKGSRTNDNTFDHRNKVLEIKDKGGRSRSVATTLSNNQRNKKREEYSPEQIGRSGLWTSSTRRGVNKTALPPKEIESTNSGSHYNNGECLYSKEKKKKKEKSNMYPKGSPLCIEGEVNYNPRTTPTVDRYKSSSGDSSRRVHNFVEGTKSEALDCPVWGHRQVDEPENCLWHRTEQAYAPSGEEISCRKNEAHQYVVDPLGECSIQDRASQAANSSCPQKMEGRVDEEFLTNPDFEDHRNYRTNKKIRHRSDLQLASDRKKTARMDRAKKQREHYGGRNSHSHHISKENFENSQSGQLSCTNPLQRKSKKIRSALSGDISARKRGSHSRRKSEMLEWAHSNEGTSSSGERHHKKGVHHEDERYDKGRSRTRWRKESSSDFCNFHEMKNIERVLYNSRVASKGEGKEGNQGGISGRRSRSIDRESIVYYSHGRHPYGDTKEIAERSLYHDSKNNMLSCKSGNSQKNARQYSPMGTTPKNCIHMSHLNGRTMTSKKPTVINSDAHSDQSGGTMDKQVSVERSFRYAEDNQLCSDKDGALIRHIQSKDGESNVYQMHESVCLKGKSRSSNERMLDGRRLHNGGNHQSHQNTLSNEECKPTQGLHNYHDEDEYARMSSRRMRNSRRKSTQRSGNSYSEEGSTDQLAILDKLNSPDDEESDMSRSDHDINLDAEKCGSKERGYSCVERHIKVNTSSTGNVSNVINILRENSLMDKNAFPHGSHSMLRERSRKDIFRKGNGNSCNQRRFSQGKCDFSKNEEHSKHDRDHRHMSFISDEQKESLCMRDKEGRSISLGVNSVPSRRYKYGISGNNKEYSIDGQIEKPSDNYGRCGSKYAHSNRKDDYEESEEITNHNRSPRMKDKKKHHSGYSNKYKEEKKQRGIHKSNRSFDHSEIPQRSSSISEGRIMSYSGRHFIDDKINPSTMSSSNSSFQHEEKKKRIKSTDPKLGVHHGGNRHSGETSRGWKSGHTAQGDRHNCYDSGEMVKERNRGASKGDAEGSLVRESYRRDEYFRVKEDDMSSDRRSVQPAASQLCGRNTKLESIPSVHSNREEVSRARHGSSHERTSEMEKKRTQKENQNSVSHNWIGDEGMSSSRGRENILYNSEKGEITKEGFPSRRNEYPPNVDIEKDKDPFPMRKDSPLMSRTMETKSGEWTKGNGTEEMDKSKLPPMITPQDFNIVGRANAVEGLIRMENLHPNFSTRNNSHQVMISQTVSGVVGLKKANEYMKNELNYYLSGDGSFAKGSLPSYGEGNGKVINSSEALMETNGVKNGIIRVNVDPPKCCSIGAVDTIDSALGEDSDAASRLANYKKGESNKMNRGNMSNISLLTGGQYGAGSLGLPSDNTNMDPIIMKVGSAPLNGPPASNGEEGNFTTFNEHKERNGLDQQNEEMKNNNGMYSYPNVSSSEGVQMNNSGDTSNLRNNNTFHGSSNNAILMNKQYSYISDPTHRKFIHHPASVPRNSNNINGIHYENKAVSMSNLGNFNFHSNLFDSQIGNKICNPVNVTTSEISSVAHPQMNKVPPQQMIQSNFSKALQIPINYGNISNGLIYNSAYAGRNNLLINNQPYGGNIFYDANGRAYIVGTKEEANTNSVKTLGNYGLPTYHLPIDNANQGNLNRDQNIGQREYGNLVIPPAMHEGSENGLKKPSVVL</sequence>
<feature type="region of interest" description="Disordered" evidence="1">
    <location>
        <begin position="1855"/>
        <end position="2010"/>
    </location>
</feature>
<feature type="region of interest" description="Disordered" evidence="1">
    <location>
        <begin position="1093"/>
        <end position="1214"/>
    </location>
</feature>
<feature type="region of interest" description="Disordered" evidence="1">
    <location>
        <begin position="1403"/>
        <end position="1513"/>
    </location>
</feature>
<proteinExistence type="predicted"/>
<feature type="compositionally biased region" description="Basic and acidic residues" evidence="1">
    <location>
        <begin position="331"/>
        <end position="340"/>
    </location>
</feature>
<feature type="compositionally biased region" description="Basic and acidic residues" evidence="1">
    <location>
        <begin position="397"/>
        <end position="409"/>
    </location>
</feature>
<feature type="region of interest" description="Disordered" evidence="1">
    <location>
        <begin position="716"/>
        <end position="742"/>
    </location>
</feature>
<feature type="region of interest" description="Disordered" evidence="1">
    <location>
        <begin position="630"/>
        <end position="669"/>
    </location>
</feature>
<feature type="compositionally biased region" description="Basic and acidic residues" evidence="1">
    <location>
        <begin position="1501"/>
        <end position="1513"/>
    </location>
</feature>